<keyword evidence="1" id="KW-0732">Signal</keyword>
<sequence>MNTAKLFQRFGLLAAILLLSLSLAQPAFAQADFENRPVNHVFSVAQRFGIGGIVNTVNYGAGPTAEYWFTEHVGAMCTLGATGDFKTTALRGQYLFNSLVFMNAVAMRPYLGIGYAHVEADRTVGGLHFEAEEDGFEGYVGIMHNARWLYKNLFFRGEVGLSAYDMALPDDDLSNFTVNLGISMLF</sequence>
<feature type="chain" id="PRO_5043605474" description="Outer membrane protein beta-barrel domain-containing protein" evidence="1">
    <location>
        <begin position="30"/>
        <end position="186"/>
    </location>
</feature>
<reference evidence="2" key="2">
    <citation type="submission" date="2024-06" db="EMBL/GenBank/DDBJ databases">
        <authorList>
            <person name="Plum-Jensen L.E."/>
            <person name="Schramm A."/>
            <person name="Marshall I.P.G."/>
        </authorList>
    </citation>
    <scope>NUCLEOTIDE SEQUENCE</scope>
    <source>
        <strain evidence="2">Rat1</strain>
    </source>
</reference>
<dbReference type="KEGG" id="eaj:Q3M24_11445"/>
<gene>
    <name evidence="2" type="ORF">Q3M24_11445</name>
</gene>
<reference evidence="2" key="1">
    <citation type="journal article" date="2024" name="Syst. Appl. Microbiol.">
        <title>First single-strain enrichments of Electrothrix cable bacteria, description of E. aestuarii sp. nov. and E. rattekaaiensis sp. nov., and proposal of a cable bacteria taxonomy following the rules of the SeqCode.</title>
        <authorList>
            <person name="Plum-Jensen L.E."/>
            <person name="Schramm A."/>
            <person name="Marshall I.P.G."/>
        </authorList>
    </citation>
    <scope>NUCLEOTIDE SEQUENCE</scope>
    <source>
        <strain evidence="2">Rat1</strain>
    </source>
</reference>
<name>A0AAU8M2N5_9BACT</name>
<evidence type="ECO:0000313" key="2">
    <source>
        <dbReference type="EMBL" id="XCN75306.1"/>
    </source>
</evidence>
<organism evidence="2">
    <name type="scientific">Candidatus Electrothrix aestuarii</name>
    <dbReference type="NCBI Taxonomy" id="3062594"/>
    <lineage>
        <taxon>Bacteria</taxon>
        <taxon>Pseudomonadati</taxon>
        <taxon>Thermodesulfobacteriota</taxon>
        <taxon>Desulfobulbia</taxon>
        <taxon>Desulfobulbales</taxon>
        <taxon>Desulfobulbaceae</taxon>
        <taxon>Candidatus Electrothrix</taxon>
    </lineage>
</organism>
<feature type="signal peptide" evidence="1">
    <location>
        <begin position="1"/>
        <end position="29"/>
    </location>
</feature>
<evidence type="ECO:0000256" key="1">
    <source>
        <dbReference type="SAM" id="SignalP"/>
    </source>
</evidence>
<proteinExistence type="predicted"/>
<dbReference type="EMBL" id="CP159373">
    <property type="protein sequence ID" value="XCN75306.1"/>
    <property type="molecule type" value="Genomic_DNA"/>
</dbReference>
<accession>A0AAU8M2N5</accession>
<dbReference type="AlphaFoldDB" id="A0AAU8M2N5"/>
<protein>
    <recommendedName>
        <fullName evidence="3">Outer membrane protein beta-barrel domain-containing protein</fullName>
    </recommendedName>
</protein>
<evidence type="ECO:0008006" key="3">
    <source>
        <dbReference type="Google" id="ProtNLM"/>
    </source>
</evidence>